<dbReference type="AlphaFoldDB" id="A0A126V300"/>
<reference evidence="2 3" key="1">
    <citation type="submission" date="2016-02" db="EMBL/GenBank/DDBJ databases">
        <title>Complete genome sequence of Halocynthiibacter arcticus PAMC 20958t from arctic marine sediment.</title>
        <authorList>
            <person name="Lee Y.M."/>
            <person name="Baek K."/>
            <person name="Lee H.K."/>
            <person name="Shin S.C."/>
        </authorList>
    </citation>
    <scope>NUCLEOTIDE SEQUENCE [LARGE SCALE GENOMIC DNA]</scope>
    <source>
        <strain evidence="2">PAMC 20958</strain>
    </source>
</reference>
<evidence type="ECO:0000313" key="3">
    <source>
        <dbReference type="Proteomes" id="UP000070371"/>
    </source>
</evidence>
<sequence>MPNAAPPTDEIAPANQVIAFPKPPEVPDEAPEEIPDDAPEEIPDETPDTPPDNPEVLPVQTVDEPPLQASFLDDIPEVESVSVPEESVPDEVVALETASFDATDDTSNVDLKTEFAEKSESNVESDAEEESLVSEVIAQDPPSEPDMTTETDEAEDSDPIVPASQEPVALPPEITSVSQLSLPDPSEIPEVSGGYSAFHADDLEEDTQVSEQSETPTAEPLQTSDIEGTPETSVEDNVFDVAYPEPDDSPSEEDLNDLAALDIPKFDSPNNLQETSVEPEPENIPLEASSDEEESADPATQVTLETTPEFSSEISSHVESEATEDAPVEVTPEPTFSAPQDLEQTDDTAVDAIETSSFQAASAPLPEDETTFEPEPDLENDPEAEMETAEVTTETAHGDITDDSAEEVTEGTTESVPIEETSPEPEEQSLEPAVAPIHQEDATAPSQNAPVPDSAPSDIPSEAESTEDDAPGVVVTTSRHRLTRRAAPFSADKKSELAELTARLSALRKTYGTVSKPSLKI</sequence>
<feature type="compositionally biased region" description="Acidic residues" evidence="1">
    <location>
        <begin position="366"/>
        <end position="388"/>
    </location>
</feature>
<gene>
    <name evidence="2" type="ORF">RC74_15725</name>
</gene>
<feature type="compositionally biased region" description="Polar residues" evidence="1">
    <location>
        <begin position="298"/>
        <end position="317"/>
    </location>
</feature>
<dbReference type="Proteomes" id="UP000070371">
    <property type="component" value="Chromosome"/>
</dbReference>
<feature type="region of interest" description="Disordered" evidence="1">
    <location>
        <begin position="115"/>
        <end position="479"/>
    </location>
</feature>
<proteinExistence type="predicted"/>
<feature type="compositionally biased region" description="Polar residues" evidence="1">
    <location>
        <begin position="209"/>
        <end position="232"/>
    </location>
</feature>
<feature type="compositionally biased region" description="Acidic residues" evidence="1">
    <location>
        <begin position="147"/>
        <end position="158"/>
    </location>
</feature>
<dbReference type="EMBL" id="CP014327">
    <property type="protein sequence ID" value="AML52527.1"/>
    <property type="molecule type" value="Genomic_DNA"/>
</dbReference>
<name>A0A126V300_9RHOB</name>
<feature type="region of interest" description="Disordered" evidence="1">
    <location>
        <begin position="1"/>
        <end position="68"/>
    </location>
</feature>
<feature type="compositionally biased region" description="Acidic residues" evidence="1">
    <location>
        <begin position="26"/>
        <end position="47"/>
    </location>
</feature>
<feature type="compositionally biased region" description="Acidic residues" evidence="1">
    <location>
        <begin position="245"/>
        <end position="256"/>
    </location>
</feature>
<keyword evidence="3" id="KW-1185">Reference proteome</keyword>
<dbReference type="KEGG" id="hat:RC74_15725"/>
<organism evidence="2 3">
    <name type="scientific">Falsihalocynthiibacter arcticus</name>
    <dbReference type="NCBI Taxonomy" id="1579316"/>
    <lineage>
        <taxon>Bacteria</taxon>
        <taxon>Pseudomonadati</taxon>
        <taxon>Pseudomonadota</taxon>
        <taxon>Alphaproteobacteria</taxon>
        <taxon>Rhodobacterales</taxon>
        <taxon>Roseobacteraceae</taxon>
        <taxon>Falsihalocynthiibacter</taxon>
    </lineage>
</organism>
<evidence type="ECO:0000313" key="2">
    <source>
        <dbReference type="EMBL" id="AML52527.1"/>
    </source>
</evidence>
<feature type="compositionally biased region" description="Acidic residues" evidence="1">
    <location>
        <begin position="123"/>
        <end position="132"/>
    </location>
</feature>
<protein>
    <submittedName>
        <fullName evidence="2">Uncharacterized protein</fullName>
    </submittedName>
</protein>
<evidence type="ECO:0000256" key="1">
    <source>
        <dbReference type="SAM" id="MobiDB-lite"/>
    </source>
</evidence>
<accession>A0A126V300</accession>